<dbReference type="CDD" id="cd03768">
    <property type="entry name" value="SR_ResInv"/>
    <property type="match status" value="1"/>
</dbReference>
<proteinExistence type="inferred from homology"/>
<comment type="similarity">
    <text evidence="1">Belongs to the site-specific recombinase resolvase family.</text>
</comment>
<reference evidence="10" key="1">
    <citation type="submission" date="2017-01" db="EMBL/GenBank/DDBJ databases">
        <authorList>
            <person name="Varghese N."/>
            <person name="Submissions S."/>
        </authorList>
    </citation>
    <scope>NUCLEOTIDE SEQUENCE [LARGE SCALE GENOMIC DNA]</scope>
    <source>
        <strain evidence="10">DSM 18714</strain>
    </source>
</reference>
<feature type="domain" description="Resolvase/invertase-type recombinase catalytic" evidence="8">
    <location>
        <begin position="2"/>
        <end position="135"/>
    </location>
</feature>
<evidence type="ECO:0000256" key="1">
    <source>
        <dbReference type="ARBA" id="ARBA00009913"/>
    </source>
</evidence>
<dbReference type="STRING" id="407234.SAMN05421795_11426"/>
<evidence type="ECO:0000256" key="2">
    <source>
        <dbReference type="ARBA" id="ARBA00022908"/>
    </source>
</evidence>
<dbReference type="PANTHER" id="PTHR30461">
    <property type="entry name" value="DNA-INVERTASE FROM LAMBDOID PROPHAGE"/>
    <property type="match status" value="1"/>
</dbReference>
<keyword evidence="2" id="KW-0229">DNA integration</keyword>
<name>A0A1N7N2I7_9RHOB</name>
<dbReference type="Gene3D" id="3.40.50.1390">
    <property type="entry name" value="Resolvase, N-terminal catalytic domain"/>
    <property type="match status" value="1"/>
</dbReference>
<dbReference type="PROSITE" id="PS51736">
    <property type="entry name" value="RECOMBINASES_3"/>
    <property type="match status" value="1"/>
</dbReference>
<dbReference type="InterPro" id="IPR006119">
    <property type="entry name" value="Resolv_N"/>
</dbReference>
<protein>
    <submittedName>
        <fullName evidence="9">Site-specific DNA recombinase</fullName>
    </submittedName>
</protein>
<evidence type="ECO:0000313" key="9">
    <source>
        <dbReference type="EMBL" id="SIS92542.1"/>
    </source>
</evidence>
<dbReference type="EMBL" id="FTOM01000014">
    <property type="protein sequence ID" value="SIS92542.1"/>
    <property type="molecule type" value="Genomic_DNA"/>
</dbReference>
<dbReference type="InterPro" id="IPR006118">
    <property type="entry name" value="Recombinase_CS"/>
</dbReference>
<gene>
    <name evidence="9" type="ORF">SAMN05421795_11426</name>
</gene>
<dbReference type="PROSITE" id="PS00397">
    <property type="entry name" value="RECOMBINASES_1"/>
    <property type="match status" value="1"/>
</dbReference>
<dbReference type="Pfam" id="PF00239">
    <property type="entry name" value="Resolvase"/>
    <property type="match status" value="1"/>
</dbReference>
<dbReference type="PANTHER" id="PTHR30461:SF2">
    <property type="entry name" value="SERINE RECOMBINASE PINE-RELATED"/>
    <property type="match status" value="1"/>
</dbReference>
<dbReference type="GO" id="GO:0000150">
    <property type="term" value="F:DNA strand exchange activity"/>
    <property type="evidence" value="ECO:0007669"/>
    <property type="project" value="UniProtKB-KW"/>
</dbReference>
<dbReference type="SUPFAM" id="SSF53041">
    <property type="entry name" value="Resolvase-like"/>
    <property type="match status" value="1"/>
</dbReference>
<evidence type="ECO:0000256" key="7">
    <source>
        <dbReference type="PROSITE-ProRule" id="PRU10137"/>
    </source>
</evidence>
<feature type="active site" description="O-(5'-phospho-DNA)-serine intermediate" evidence="6 7">
    <location>
        <position position="10"/>
    </location>
</feature>
<dbReference type="RefSeq" id="WP_076367894.1">
    <property type="nucleotide sequence ID" value="NZ_FTOM01000014.1"/>
</dbReference>
<dbReference type="GO" id="GO:0015074">
    <property type="term" value="P:DNA integration"/>
    <property type="evidence" value="ECO:0007669"/>
    <property type="project" value="UniProtKB-KW"/>
</dbReference>
<dbReference type="OrthoDB" id="2290206at2"/>
<dbReference type="InterPro" id="IPR050639">
    <property type="entry name" value="SSR_resolvase"/>
</dbReference>
<dbReference type="FunFam" id="3.40.50.1390:FF:000001">
    <property type="entry name" value="DNA recombinase"/>
    <property type="match status" value="1"/>
</dbReference>
<evidence type="ECO:0000259" key="8">
    <source>
        <dbReference type="PROSITE" id="PS51736"/>
    </source>
</evidence>
<evidence type="ECO:0000313" key="10">
    <source>
        <dbReference type="Proteomes" id="UP000186098"/>
    </source>
</evidence>
<evidence type="ECO:0000256" key="6">
    <source>
        <dbReference type="PIRSR" id="PIRSR606118-50"/>
    </source>
</evidence>
<evidence type="ECO:0000256" key="4">
    <source>
        <dbReference type="ARBA" id="ARBA00023125"/>
    </source>
</evidence>
<dbReference type="SMART" id="SM00857">
    <property type="entry name" value="Resolvase"/>
    <property type="match status" value="1"/>
</dbReference>
<dbReference type="AlphaFoldDB" id="A0A1N7N2I7"/>
<keyword evidence="10" id="KW-1185">Reference proteome</keyword>
<organism evidence="9 10">
    <name type="scientific">Phaeovulum vinaykumarii</name>
    <dbReference type="NCBI Taxonomy" id="407234"/>
    <lineage>
        <taxon>Bacteria</taxon>
        <taxon>Pseudomonadati</taxon>
        <taxon>Pseudomonadota</taxon>
        <taxon>Alphaproteobacteria</taxon>
        <taxon>Rhodobacterales</taxon>
        <taxon>Paracoccaceae</taxon>
        <taxon>Phaeovulum</taxon>
    </lineage>
</organism>
<evidence type="ECO:0000256" key="5">
    <source>
        <dbReference type="ARBA" id="ARBA00023172"/>
    </source>
</evidence>
<keyword evidence="5" id="KW-0233">DNA recombination</keyword>
<dbReference type="Proteomes" id="UP000186098">
    <property type="component" value="Unassembled WGS sequence"/>
</dbReference>
<keyword evidence="3" id="KW-0230">DNA invertase</keyword>
<dbReference type="InterPro" id="IPR036162">
    <property type="entry name" value="Resolvase-like_N_sf"/>
</dbReference>
<keyword evidence="4" id="KW-0238">DNA-binding</keyword>
<evidence type="ECO:0000256" key="3">
    <source>
        <dbReference type="ARBA" id="ARBA00023100"/>
    </source>
</evidence>
<accession>A0A1N7N2I7</accession>
<dbReference type="GO" id="GO:0003677">
    <property type="term" value="F:DNA binding"/>
    <property type="evidence" value="ECO:0007669"/>
    <property type="project" value="UniProtKB-KW"/>
</dbReference>
<sequence>MTAIGYARVSTGDQDTALQLDALRKAGCDKVFEDKASGAKTERPGLADAIRYVREGDTLTVWKLDRLGRSMKHLIEIVTELEERGVGFRSITENIDTTTPGGRLVFHLFGALAQFERDLIRERTRAGLQAAEERGRRGGRQAVVTPEKLAKARQHLAAGLNVREAAARVKVGKTALYAALQQEKAAASSGSSHESYRREL</sequence>